<feature type="transmembrane region" description="Helical" evidence="5">
    <location>
        <begin position="35"/>
        <end position="58"/>
    </location>
</feature>
<keyword evidence="4 5" id="KW-0472">Membrane</keyword>
<dbReference type="Proteomes" id="UP000309668">
    <property type="component" value="Unassembled WGS sequence"/>
</dbReference>
<proteinExistence type="predicted"/>
<dbReference type="PANTHER" id="PTHR36974:SF1">
    <property type="entry name" value="DOXX FAMILY MEMBRANE PROTEIN"/>
    <property type="match status" value="1"/>
</dbReference>
<dbReference type="AlphaFoldDB" id="A0A5S3P1W9"/>
<dbReference type="InterPro" id="IPR032808">
    <property type="entry name" value="DoxX"/>
</dbReference>
<dbReference type="GO" id="GO:0016020">
    <property type="term" value="C:membrane"/>
    <property type="evidence" value="ECO:0007669"/>
    <property type="project" value="UniProtKB-SubCell"/>
</dbReference>
<dbReference type="EMBL" id="VCAO01000006">
    <property type="protein sequence ID" value="TMM46714.1"/>
    <property type="molecule type" value="Genomic_DNA"/>
</dbReference>
<dbReference type="OrthoDB" id="8856615at2"/>
<keyword evidence="7" id="KW-1185">Reference proteome</keyword>
<dbReference type="PANTHER" id="PTHR36974">
    <property type="entry name" value="MEMBRANE PROTEIN-RELATED"/>
    <property type="match status" value="1"/>
</dbReference>
<evidence type="ECO:0000256" key="3">
    <source>
        <dbReference type="ARBA" id="ARBA00022989"/>
    </source>
</evidence>
<protein>
    <recommendedName>
        <fullName evidence="8">DoxX family membrane protein</fullName>
    </recommendedName>
</protein>
<evidence type="ECO:0000256" key="1">
    <source>
        <dbReference type="ARBA" id="ARBA00004141"/>
    </source>
</evidence>
<keyword evidence="3 5" id="KW-1133">Transmembrane helix</keyword>
<evidence type="ECO:0008006" key="8">
    <source>
        <dbReference type="Google" id="ProtNLM"/>
    </source>
</evidence>
<dbReference type="Pfam" id="PF13564">
    <property type="entry name" value="DoxX_2"/>
    <property type="match status" value="1"/>
</dbReference>
<name>A0A5S3P1W9_9SPHN</name>
<feature type="transmembrane region" description="Helical" evidence="5">
    <location>
        <begin position="109"/>
        <end position="129"/>
    </location>
</feature>
<accession>A0A5S3P1W9</accession>
<dbReference type="RefSeq" id="WP_138618811.1">
    <property type="nucleotide sequence ID" value="NZ_VCAO01000006.1"/>
</dbReference>
<evidence type="ECO:0000256" key="2">
    <source>
        <dbReference type="ARBA" id="ARBA00022692"/>
    </source>
</evidence>
<comment type="subcellular location">
    <subcellularLocation>
        <location evidence="1">Membrane</location>
        <topology evidence="1">Multi-pass membrane protein</topology>
    </subcellularLocation>
</comment>
<gene>
    <name evidence="6" type="ORF">FEV51_10805</name>
</gene>
<reference evidence="6 7" key="1">
    <citation type="submission" date="2019-05" db="EMBL/GenBank/DDBJ databases">
        <title>Erythrobacter marisflavi sp. nov., isolated from isolated from water of an estuary environment.</title>
        <authorList>
            <person name="Yoon J.-H."/>
        </authorList>
    </citation>
    <scope>NUCLEOTIDE SEQUENCE [LARGE SCALE GENOMIC DNA]</scope>
    <source>
        <strain evidence="6 7">KEM-5</strain>
    </source>
</reference>
<evidence type="ECO:0000313" key="6">
    <source>
        <dbReference type="EMBL" id="TMM46714.1"/>
    </source>
</evidence>
<evidence type="ECO:0000313" key="7">
    <source>
        <dbReference type="Proteomes" id="UP000309668"/>
    </source>
</evidence>
<evidence type="ECO:0000256" key="5">
    <source>
        <dbReference type="SAM" id="Phobius"/>
    </source>
</evidence>
<keyword evidence="2 5" id="KW-0812">Transmembrane</keyword>
<comment type="caution">
    <text evidence="6">The sequence shown here is derived from an EMBL/GenBank/DDBJ whole genome shotgun (WGS) entry which is preliminary data.</text>
</comment>
<sequence>MIRMIARWALAIFYAVAGYAHLANPAPFLIITPDWVPAPGAVVLWTGVAELLGAAALAQPWSAPLRRAGAIGLALYAVCVFPANINHFALDMAREDGGIGLAYHVPRMFAQPLLVWLALWSGGVTEWPFRRRDRR</sequence>
<organism evidence="6 7">
    <name type="scientific">Qipengyuania marisflavi</name>
    <dbReference type="NCBI Taxonomy" id="2486356"/>
    <lineage>
        <taxon>Bacteria</taxon>
        <taxon>Pseudomonadati</taxon>
        <taxon>Pseudomonadota</taxon>
        <taxon>Alphaproteobacteria</taxon>
        <taxon>Sphingomonadales</taxon>
        <taxon>Erythrobacteraceae</taxon>
        <taxon>Qipengyuania</taxon>
    </lineage>
</organism>
<feature type="transmembrane region" description="Helical" evidence="5">
    <location>
        <begin position="70"/>
        <end position="89"/>
    </location>
</feature>
<evidence type="ECO:0000256" key="4">
    <source>
        <dbReference type="ARBA" id="ARBA00023136"/>
    </source>
</evidence>